<evidence type="ECO:0000256" key="3">
    <source>
        <dbReference type="ARBA" id="ARBA00022912"/>
    </source>
</evidence>
<keyword evidence="3" id="KW-0904">Protein phosphatase</keyword>
<evidence type="ECO:0008006" key="11">
    <source>
        <dbReference type="Google" id="ProtNLM"/>
    </source>
</evidence>
<feature type="domain" description="Tyrosine specific protein phosphatases" evidence="6">
    <location>
        <begin position="48"/>
        <end position="109"/>
    </location>
</feature>
<dbReference type="GO" id="GO:0004721">
    <property type="term" value="F:phosphoprotein phosphatase activity"/>
    <property type="evidence" value="ECO:0007669"/>
    <property type="project" value="UniProtKB-KW"/>
</dbReference>
<evidence type="ECO:0000313" key="7">
    <source>
        <dbReference type="EMBL" id="CAF0929665.1"/>
    </source>
</evidence>
<dbReference type="EMBL" id="CAJOAX010000816">
    <property type="protein sequence ID" value="CAF3654170.1"/>
    <property type="molecule type" value="Genomic_DNA"/>
</dbReference>
<dbReference type="Proteomes" id="UP000663882">
    <property type="component" value="Unassembled WGS sequence"/>
</dbReference>
<comment type="caution">
    <text evidence="7">The sequence shown here is derived from an EMBL/GenBank/DDBJ whole genome shotgun (WGS) entry which is preliminary data.</text>
</comment>
<sequence>MAATVEQVQKLGITYILNVAVESFPIIYPKGVKIEKFDIIDFPTAPISNFFNSLTDKIHVHLNAKKQNKVLVHCMAGISRSTTIVCAYLMRYMNMTLREAYLLCKKHRPICFPNLGFWSQLIAYENQLQKENSVKMIPTQFGNVPDVAYEEIKQLRAQQQQLGTISLSTSSFTSTINNNSTNSSNTNIDTNSNQTRPTNRDTSINHSNGVLRSRSLNSNGRPTIAPASTYINNSVYQSPLLTTNKQTFLTPARLGIHRSFNNGTAHNNNNNNNNNNHTNNNNHNHTTTTNNNNNTLPPVPSISSTSYVSNRSLPTAIKHRHMTNNRNHPSTVTINTAAATTINNDEQHSTYETTYRSSFFKPLVP</sequence>
<name>A0A814BHC9_9BILA</name>
<feature type="region of interest" description="Disordered" evidence="4">
    <location>
        <begin position="176"/>
        <end position="222"/>
    </location>
</feature>
<dbReference type="PROSITE" id="PS50054">
    <property type="entry name" value="TYR_PHOSPHATASE_DUAL"/>
    <property type="match status" value="1"/>
</dbReference>
<dbReference type="InterPro" id="IPR029021">
    <property type="entry name" value="Prot-tyrosine_phosphatase-like"/>
</dbReference>
<dbReference type="PROSITE" id="PS00383">
    <property type="entry name" value="TYR_PHOSPHATASE_1"/>
    <property type="match status" value="1"/>
</dbReference>
<dbReference type="EMBL" id="CAJOBE010003525">
    <property type="protein sequence ID" value="CAF3885743.1"/>
    <property type="molecule type" value="Genomic_DNA"/>
</dbReference>
<dbReference type="AlphaFoldDB" id="A0A814BHC9"/>
<feature type="domain" description="Tyrosine-protein phosphatase" evidence="5">
    <location>
        <begin position="1"/>
        <end position="130"/>
    </location>
</feature>
<dbReference type="InterPro" id="IPR000387">
    <property type="entry name" value="Tyr_Pase_dom"/>
</dbReference>
<dbReference type="InterPro" id="IPR052103">
    <property type="entry name" value="Dual_spec_Phospatases"/>
</dbReference>
<dbReference type="InterPro" id="IPR020422">
    <property type="entry name" value="TYR_PHOSPHATASE_DUAL_dom"/>
</dbReference>
<dbReference type="SUPFAM" id="SSF52799">
    <property type="entry name" value="(Phosphotyrosine protein) phosphatases II"/>
    <property type="match status" value="1"/>
</dbReference>
<dbReference type="SMART" id="SM00195">
    <property type="entry name" value="DSPc"/>
    <property type="match status" value="1"/>
</dbReference>
<comment type="similarity">
    <text evidence="1">Belongs to the protein-tyrosine phosphatase family. Non-receptor class dual specificity subfamily.</text>
</comment>
<evidence type="ECO:0000259" key="6">
    <source>
        <dbReference type="PROSITE" id="PS50056"/>
    </source>
</evidence>
<reference evidence="7" key="1">
    <citation type="submission" date="2021-02" db="EMBL/GenBank/DDBJ databases">
        <authorList>
            <person name="Nowell W R."/>
        </authorList>
    </citation>
    <scope>NUCLEOTIDE SEQUENCE</scope>
</reference>
<evidence type="ECO:0000256" key="1">
    <source>
        <dbReference type="ARBA" id="ARBA00008601"/>
    </source>
</evidence>
<proteinExistence type="inferred from homology"/>
<protein>
    <recommendedName>
        <fullName evidence="11">Protein-tyrosine-phosphatase</fullName>
    </recommendedName>
</protein>
<evidence type="ECO:0000313" key="10">
    <source>
        <dbReference type="Proteomes" id="UP000663882"/>
    </source>
</evidence>
<dbReference type="CDD" id="cd14498">
    <property type="entry name" value="DSP"/>
    <property type="match status" value="1"/>
</dbReference>
<feature type="region of interest" description="Disordered" evidence="4">
    <location>
        <begin position="259"/>
        <end position="307"/>
    </location>
</feature>
<feature type="compositionally biased region" description="Low complexity" evidence="4">
    <location>
        <begin position="261"/>
        <end position="295"/>
    </location>
</feature>
<dbReference type="GO" id="GO:0005737">
    <property type="term" value="C:cytoplasm"/>
    <property type="evidence" value="ECO:0007669"/>
    <property type="project" value="TreeGrafter"/>
</dbReference>
<accession>A0A814BHC9</accession>
<evidence type="ECO:0000256" key="4">
    <source>
        <dbReference type="SAM" id="MobiDB-lite"/>
    </source>
</evidence>
<dbReference type="EMBL" id="CAJNOO010000391">
    <property type="protein sequence ID" value="CAF0929665.1"/>
    <property type="molecule type" value="Genomic_DNA"/>
</dbReference>
<dbReference type="InterPro" id="IPR016130">
    <property type="entry name" value="Tyr_Pase_AS"/>
</dbReference>
<dbReference type="Pfam" id="PF00782">
    <property type="entry name" value="DSPc"/>
    <property type="match status" value="1"/>
</dbReference>
<evidence type="ECO:0000313" key="9">
    <source>
        <dbReference type="EMBL" id="CAF3885743.1"/>
    </source>
</evidence>
<dbReference type="InterPro" id="IPR000340">
    <property type="entry name" value="Dual-sp_phosphatase_cat-dom"/>
</dbReference>
<dbReference type="PANTHER" id="PTHR45961">
    <property type="entry name" value="IP21249P"/>
    <property type="match status" value="1"/>
</dbReference>
<feature type="compositionally biased region" description="Low complexity" evidence="4">
    <location>
        <begin position="176"/>
        <end position="195"/>
    </location>
</feature>
<feature type="compositionally biased region" description="Polar residues" evidence="4">
    <location>
        <begin position="196"/>
        <end position="221"/>
    </location>
</feature>
<keyword evidence="2" id="KW-0378">Hydrolase</keyword>
<evidence type="ECO:0000313" key="8">
    <source>
        <dbReference type="EMBL" id="CAF3654170.1"/>
    </source>
</evidence>
<evidence type="ECO:0000256" key="2">
    <source>
        <dbReference type="ARBA" id="ARBA00022801"/>
    </source>
</evidence>
<evidence type="ECO:0000259" key="5">
    <source>
        <dbReference type="PROSITE" id="PS50054"/>
    </source>
</evidence>
<gene>
    <name evidence="9" type="ORF">FNK824_LOCUS19783</name>
    <name evidence="8" type="ORF">OTI717_LOCUS9541</name>
    <name evidence="7" type="ORF">RFH988_LOCUS10467</name>
</gene>
<dbReference type="Gene3D" id="3.90.190.10">
    <property type="entry name" value="Protein tyrosine phosphatase superfamily"/>
    <property type="match status" value="1"/>
</dbReference>
<organism evidence="7 10">
    <name type="scientific">Rotaria sordida</name>
    <dbReference type="NCBI Taxonomy" id="392033"/>
    <lineage>
        <taxon>Eukaryota</taxon>
        <taxon>Metazoa</taxon>
        <taxon>Spiralia</taxon>
        <taxon>Gnathifera</taxon>
        <taxon>Rotifera</taxon>
        <taxon>Eurotatoria</taxon>
        <taxon>Bdelloidea</taxon>
        <taxon>Philodinida</taxon>
        <taxon>Philodinidae</taxon>
        <taxon>Rotaria</taxon>
    </lineage>
</organism>
<dbReference type="PROSITE" id="PS50056">
    <property type="entry name" value="TYR_PHOSPHATASE_2"/>
    <property type="match status" value="1"/>
</dbReference>
<dbReference type="Proteomes" id="UP000663823">
    <property type="component" value="Unassembled WGS sequence"/>
</dbReference>
<dbReference type="OrthoDB" id="285418at2759"/>
<dbReference type="PANTHER" id="PTHR45961:SF6">
    <property type="entry name" value="IP21249P"/>
    <property type="match status" value="1"/>
</dbReference>
<dbReference type="Proteomes" id="UP000663874">
    <property type="component" value="Unassembled WGS sequence"/>
</dbReference>